<proteinExistence type="predicted"/>
<dbReference type="PANTHER" id="PTHR43777">
    <property type="entry name" value="MOLYBDENUM COFACTOR CYTIDYLYLTRANSFERASE"/>
    <property type="match status" value="1"/>
</dbReference>
<dbReference type="CDD" id="cd04182">
    <property type="entry name" value="GT_2_like_f"/>
    <property type="match status" value="1"/>
</dbReference>
<organism evidence="2 3">
    <name type="scientific">Actinophytocola oryzae</name>
    <dbReference type="NCBI Taxonomy" id="502181"/>
    <lineage>
        <taxon>Bacteria</taxon>
        <taxon>Bacillati</taxon>
        <taxon>Actinomycetota</taxon>
        <taxon>Actinomycetes</taxon>
        <taxon>Pseudonocardiales</taxon>
        <taxon>Pseudonocardiaceae</taxon>
    </lineage>
</organism>
<dbReference type="Pfam" id="PF12804">
    <property type="entry name" value="NTP_transf_3"/>
    <property type="match status" value="1"/>
</dbReference>
<reference evidence="2 3" key="1">
    <citation type="submission" date="2019-03" db="EMBL/GenBank/DDBJ databases">
        <title>Genomic Encyclopedia of Archaeal and Bacterial Type Strains, Phase II (KMG-II): from individual species to whole genera.</title>
        <authorList>
            <person name="Goeker M."/>
        </authorList>
    </citation>
    <scope>NUCLEOTIDE SEQUENCE [LARGE SCALE GENOMIC DNA]</scope>
    <source>
        <strain evidence="2 3">DSM 45499</strain>
    </source>
</reference>
<accession>A0A4R7UQJ6</accession>
<keyword evidence="3" id="KW-1185">Reference proteome</keyword>
<dbReference type="AlphaFoldDB" id="A0A4R7UQJ6"/>
<evidence type="ECO:0000313" key="2">
    <source>
        <dbReference type="EMBL" id="TDV36076.1"/>
    </source>
</evidence>
<comment type="caution">
    <text evidence="2">The sequence shown here is derived from an EMBL/GenBank/DDBJ whole genome shotgun (WGS) entry which is preliminary data.</text>
</comment>
<dbReference type="InterPro" id="IPR025877">
    <property type="entry name" value="MobA-like_NTP_Trfase"/>
</dbReference>
<sequence>MLLAAGAGRRYGMPKALVRHRGKLFVEAATDVLYDGGCSPVVVVLGALAEDVRTTAALSGALLVDNPDWDTGMGSSVRVGLSALGATDATAALVLPVDTPGTTAEVVRRFVGLASADVLARATYGGVPGHPVLIGRERWEAVSELATGDAGARPYLERHDVATVPCEDLADGADVDRPEDLPS</sequence>
<dbReference type="PANTHER" id="PTHR43777:SF1">
    <property type="entry name" value="MOLYBDENUM COFACTOR CYTIDYLYLTRANSFERASE"/>
    <property type="match status" value="1"/>
</dbReference>
<dbReference type="GO" id="GO:0016779">
    <property type="term" value="F:nucleotidyltransferase activity"/>
    <property type="evidence" value="ECO:0007669"/>
    <property type="project" value="UniProtKB-ARBA"/>
</dbReference>
<dbReference type="SUPFAM" id="SSF53448">
    <property type="entry name" value="Nucleotide-diphospho-sugar transferases"/>
    <property type="match status" value="1"/>
</dbReference>
<evidence type="ECO:0000259" key="1">
    <source>
        <dbReference type="Pfam" id="PF12804"/>
    </source>
</evidence>
<name>A0A4R7UQJ6_9PSEU</name>
<dbReference type="InterPro" id="IPR029044">
    <property type="entry name" value="Nucleotide-diphossugar_trans"/>
</dbReference>
<protein>
    <submittedName>
        <fullName evidence="2">Nicotine blue oxidoreductase</fullName>
    </submittedName>
</protein>
<dbReference type="Gene3D" id="3.90.550.10">
    <property type="entry name" value="Spore Coat Polysaccharide Biosynthesis Protein SpsA, Chain A"/>
    <property type="match status" value="1"/>
</dbReference>
<gene>
    <name evidence="2" type="ORF">CLV71_13254</name>
</gene>
<dbReference type="EMBL" id="SOCP01000032">
    <property type="protein sequence ID" value="TDV36076.1"/>
    <property type="molecule type" value="Genomic_DNA"/>
</dbReference>
<dbReference type="Proteomes" id="UP000294927">
    <property type="component" value="Unassembled WGS sequence"/>
</dbReference>
<evidence type="ECO:0000313" key="3">
    <source>
        <dbReference type="Proteomes" id="UP000294927"/>
    </source>
</evidence>
<feature type="domain" description="MobA-like NTP transferase" evidence="1">
    <location>
        <begin position="2"/>
        <end position="160"/>
    </location>
</feature>